<reference evidence="2" key="1">
    <citation type="submission" date="2022-06" db="EMBL/GenBank/DDBJ databases">
        <authorList>
            <consortium name="SYNGENTA / RWTH Aachen University"/>
        </authorList>
    </citation>
    <scope>NUCLEOTIDE SEQUENCE</scope>
</reference>
<accession>A0AAV0B7F6</accession>
<evidence type="ECO:0000313" key="3">
    <source>
        <dbReference type="Proteomes" id="UP001153365"/>
    </source>
</evidence>
<keyword evidence="3" id="KW-1185">Reference proteome</keyword>
<comment type="caution">
    <text evidence="2">The sequence shown here is derived from an EMBL/GenBank/DDBJ whole genome shotgun (WGS) entry which is preliminary data.</text>
</comment>
<sequence>MPLSCMVDSFIAVPLLLSCCLDWCSNSLPDLAVPSRFSKSSVGAQVVVESELGSGSSDGNKVKPELAASSTFSVPCPWVVDIVPSSGKFSVAVVEDSVLCSEMDRFPCANFACLSFCMISSFVFFFGP</sequence>
<protein>
    <submittedName>
        <fullName evidence="2">Expressed protein</fullName>
    </submittedName>
</protein>
<proteinExistence type="predicted"/>
<dbReference type="AlphaFoldDB" id="A0AAV0B7F6"/>
<feature type="signal peptide" evidence="1">
    <location>
        <begin position="1"/>
        <end position="18"/>
    </location>
</feature>
<evidence type="ECO:0000313" key="2">
    <source>
        <dbReference type="EMBL" id="CAH7681585.1"/>
    </source>
</evidence>
<dbReference type="Proteomes" id="UP001153365">
    <property type="component" value="Unassembled WGS sequence"/>
</dbReference>
<feature type="chain" id="PRO_5043314396" evidence="1">
    <location>
        <begin position="19"/>
        <end position="128"/>
    </location>
</feature>
<organism evidence="2 3">
    <name type="scientific">Phakopsora pachyrhizi</name>
    <name type="common">Asian soybean rust disease fungus</name>
    <dbReference type="NCBI Taxonomy" id="170000"/>
    <lineage>
        <taxon>Eukaryota</taxon>
        <taxon>Fungi</taxon>
        <taxon>Dikarya</taxon>
        <taxon>Basidiomycota</taxon>
        <taxon>Pucciniomycotina</taxon>
        <taxon>Pucciniomycetes</taxon>
        <taxon>Pucciniales</taxon>
        <taxon>Phakopsoraceae</taxon>
        <taxon>Phakopsora</taxon>
    </lineage>
</organism>
<evidence type="ECO:0000256" key="1">
    <source>
        <dbReference type="SAM" id="SignalP"/>
    </source>
</evidence>
<dbReference type="EMBL" id="CALTRL010003630">
    <property type="protein sequence ID" value="CAH7681585.1"/>
    <property type="molecule type" value="Genomic_DNA"/>
</dbReference>
<name>A0AAV0B7F6_PHAPC</name>
<gene>
    <name evidence="2" type="ORF">PPACK8108_LOCUS14199</name>
</gene>
<keyword evidence="1" id="KW-0732">Signal</keyword>
<feature type="non-terminal residue" evidence="2">
    <location>
        <position position="128"/>
    </location>
</feature>